<evidence type="ECO:0000313" key="2">
    <source>
        <dbReference type="Proteomes" id="UP000507222"/>
    </source>
</evidence>
<dbReference type="EMBL" id="CAEKDK010000003">
    <property type="protein sequence ID" value="CAB4272010.1"/>
    <property type="molecule type" value="Genomic_DNA"/>
</dbReference>
<reference evidence="1 2" key="1">
    <citation type="submission" date="2020-05" db="EMBL/GenBank/DDBJ databases">
        <authorList>
            <person name="Campoy J."/>
            <person name="Schneeberger K."/>
            <person name="Spophaly S."/>
        </authorList>
    </citation>
    <scope>NUCLEOTIDE SEQUENCE [LARGE SCALE GENOMIC DNA]</scope>
    <source>
        <strain evidence="1">PruArmRojPasFocal</strain>
    </source>
</reference>
<organism evidence="1 2">
    <name type="scientific">Prunus armeniaca</name>
    <name type="common">Apricot</name>
    <name type="synonym">Armeniaca vulgaris</name>
    <dbReference type="NCBI Taxonomy" id="36596"/>
    <lineage>
        <taxon>Eukaryota</taxon>
        <taxon>Viridiplantae</taxon>
        <taxon>Streptophyta</taxon>
        <taxon>Embryophyta</taxon>
        <taxon>Tracheophyta</taxon>
        <taxon>Spermatophyta</taxon>
        <taxon>Magnoliopsida</taxon>
        <taxon>eudicotyledons</taxon>
        <taxon>Gunneridae</taxon>
        <taxon>Pentapetalae</taxon>
        <taxon>rosids</taxon>
        <taxon>fabids</taxon>
        <taxon>Rosales</taxon>
        <taxon>Rosaceae</taxon>
        <taxon>Amygdaloideae</taxon>
        <taxon>Amygdaleae</taxon>
        <taxon>Prunus</taxon>
    </lineage>
</organism>
<gene>
    <name evidence="1" type="ORF">CURHAP_LOCUS18505</name>
</gene>
<accession>A0A6J5U6L7</accession>
<protein>
    <submittedName>
        <fullName evidence="1">Uncharacterized protein</fullName>
    </submittedName>
</protein>
<evidence type="ECO:0000313" key="1">
    <source>
        <dbReference type="EMBL" id="CAB4272010.1"/>
    </source>
</evidence>
<dbReference type="AlphaFoldDB" id="A0A6J5U6L7"/>
<dbReference type="Proteomes" id="UP000507222">
    <property type="component" value="Unassembled WGS sequence"/>
</dbReference>
<name>A0A6J5U6L7_PRUAR</name>
<proteinExistence type="predicted"/>
<sequence>MEVMPPTSSSTSLVPVVVFSFYKFSTRHWLRSRQALFSSSMALESVVSRLGTSVSINSNEASLASSLPNCFWSFFCHESTFFTRLA</sequence>